<dbReference type="EMBL" id="AP022642">
    <property type="protein sequence ID" value="BCA26555.1"/>
    <property type="molecule type" value="Genomic_DNA"/>
</dbReference>
<evidence type="ECO:0000313" key="2">
    <source>
        <dbReference type="EMBL" id="BCA26555.1"/>
    </source>
</evidence>
<feature type="compositionally biased region" description="Basic and acidic residues" evidence="1">
    <location>
        <begin position="70"/>
        <end position="81"/>
    </location>
</feature>
<feature type="region of interest" description="Disordered" evidence="1">
    <location>
        <begin position="174"/>
        <end position="214"/>
    </location>
</feature>
<evidence type="ECO:0008006" key="4">
    <source>
        <dbReference type="Google" id="ProtNLM"/>
    </source>
</evidence>
<reference evidence="2 3" key="1">
    <citation type="journal article" date="2020" name="Microbiol. Resour. Announc.">
        <title>Complete genome sequence of Pseudomonas otitidis strain MrB4, isolated from Lake Biwa in Japan.</title>
        <authorList>
            <person name="Miyazaki K."/>
            <person name="Hase E."/>
            <person name="Maruya T."/>
        </authorList>
    </citation>
    <scope>NUCLEOTIDE SEQUENCE [LARGE SCALE GENOMIC DNA]</scope>
    <source>
        <strain evidence="2 3">MrB4</strain>
    </source>
</reference>
<dbReference type="AlphaFoldDB" id="A0A679G8S8"/>
<dbReference type="KEGG" id="poj:PtoMrB4_05320"/>
<feature type="compositionally biased region" description="Low complexity" evidence="1">
    <location>
        <begin position="17"/>
        <end position="57"/>
    </location>
</feature>
<feature type="region of interest" description="Disordered" evidence="1">
    <location>
        <begin position="17"/>
        <end position="103"/>
    </location>
</feature>
<dbReference type="InterPro" id="IPR021973">
    <property type="entry name" value="SprA-related"/>
</dbReference>
<evidence type="ECO:0000313" key="3">
    <source>
        <dbReference type="Proteomes" id="UP000501237"/>
    </source>
</evidence>
<accession>A0A679G8S8</accession>
<sequence length="214" mass="22149">MRIGSLALDPLVSITRSRPSAAAAGGSSSTALETPGRSSGTSSRSSEQGSSSKSTELSQEDQQRVAELVSTDRKVRAHEQAHASVGGRYASAPSYDFERGPDGLDYAVSGEVSIDASPVANDPEATLVKMDIVQRAALAPADPSAQDRQVAARAAGHAAEARVELARLRLEEANGGRDANATQPSSTANAPSDLSLYAQIAQPEQAPPLLDTRA</sequence>
<evidence type="ECO:0000256" key="1">
    <source>
        <dbReference type="SAM" id="MobiDB-lite"/>
    </source>
</evidence>
<dbReference type="RefSeq" id="WP_172432437.1">
    <property type="nucleotide sequence ID" value="NZ_AP022642.1"/>
</dbReference>
<dbReference type="Proteomes" id="UP000501237">
    <property type="component" value="Chromosome"/>
</dbReference>
<dbReference type="Pfam" id="PF12118">
    <property type="entry name" value="SprA-related"/>
    <property type="match status" value="1"/>
</dbReference>
<gene>
    <name evidence="2" type="ORF">PtoMrB4_05320</name>
</gene>
<feature type="compositionally biased region" description="Polar residues" evidence="1">
    <location>
        <begin position="180"/>
        <end position="192"/>
    </location>
</feature>
<protein>
    <recommendedName>
        <fullName evidence="4">SprA-related family protein</fullName>
    </recommendedName>
</protein>
<name>A0A679G8S8_9GAMM</name>
<organism evidence="2 3">
    <name type="scientific">Metapseudomonas otitidis</name>
    <dbReference type="NCBI Taxonomy" id="319939"/>
    <lineage>
        <taxon>Bacteria</taxon>
        <taxon>Pseudomonadati</taxon>
        <taxon>Pseudomonadota</taxon>
        <taxon>Gammaproteobacteria</taxon>
        <taxon>Pseudomonadales</taxon>
        <taxon>Pseudomonadaceae</taxon>
        <taxon>Metapseudomonas</taxon>
    </lineage>
</organism>
<dbReference type="GeneID" id="57395742"/>
<proteinExistence type="predicted"/>